<protein>
    <submittedName>
        <fullName evidence="3">Prepilin-type N-terminal cleavage/methylation domain-containing protein</fullName>
    </submittedName>
</protein>
<feature type="transmembrane region" description="Helical" evidence="2">
    <location>
        <begin position="21"/>
        <end position="43"/>
    </location>
</feature>
<dbReference type="Gene3D" id="3.55.40.10">
    <property type="entry name" value="minor pseudopilin epsh domain"/>
    <property type="match status" value="1"/>
</dbReference>
<dbReference type="InterPro" id="IPR012902">
    <property type="entry name" value="N_methyl_site"/>
</dbReference>
<feature type="compositionally biased region" description="Gly residues" evidence="1">
    <location>
        <begin position="121"/>
        <end position="196"/>
    </location>
</feature>
<comment type="caution">
    <text evidence="3">The sequence shown here is derived from an EMBL/GenBank/DDBJ whole genome shotgun (WGS) entry which is preliminary data.</text>
</comment>
<dbReference type="Pfam" id="PF07963">
    <property type="entry name" value="N_methyl"/>
    <property type="match status" value="1"/>
</dbReference>
<evidence type="ECO:0000313" key="4">
    <source>
        <dbReference type="Proteomes" id="UP000664554"/>
    </source>
</evidence>
<dbReference type="EMBL" id="JAGBKM010000026">
    <property type="protein sequence ID" value="MBO1531882.1"/>
    <property type="molecule type" value="Genomic_DNA"/>
</dbReference>
<accession>A0ABS3NR32</accession>
<dbReference type="SUPFAM" id="SSF54523">
    <property type="entry name" value="Pili subunits"/>
    <property type="match status" value="1"/>
</dbReference>
<dbReference type="Proteomes" id="UP000664554">
    <property type="component" value="Unassembled WGS sequence"/>
</dbReference>
<dbReference type="PROSITE" id="PS00409">
    <property type="entry name" value="PROKAR_NTER_METHYL"/>
    <property type="match status" value="1"/>
</dbReference>
<evidence type="ECO:0000256" key="2">
    <source>
        <dbReference type="SAM" id="Phobius"/>
    </source>
</evidence>
<keyword evidence="2" id="KW-0472">Membrane</keyword>
<keyword evidence="4" id="KW-1185">Reference proteome</keyword>
<evidence type="ECO:0000313" key="3">
    <source>
        <dbReference type="EMBL" id="MBO1531882.1"/>
    </source>
</evidence>
<sequence length="273" mass="26604">MSASIKKTLYKQRVTNSGFTLVELMVTLVVLGVLAGMAAPNIATQLANQRVKSTTATLISALKEAKVESVIRRRTMEVAYKDNGSKAGTIQIKTDLSGLAPSAGPALYLIPPPAPMPDDTGTGGTGTGGTGTGGTGTGDTGTGGTGTGGTGTGDTGTGGTGTGGTGTGGTGTGGTGTGGTGTGDTGTGDTGTGGTGTIPAPIPTPDLGVIAAYRYDAKSIIQATSATVTFEANKRVTPAVTYTICDTDTSASPRQVTVSTLGLIESKTGGTCE</sequence>
<evidence type="ECO:0000256" key="1">
    <source>
        <dbReference type="SAM" id="MobiDB-lite"/>
    </source>
</evidence>
<dbReference type="RefSeq" id="WP_207992246.1">
    <property type="nucleotide sequence ID" value="NZ_JAGBKM010000026.1"/>
</dbReference>
<organism evidence="3 4">
    <name type="scientific">Psychrobacter coccoides</name>
    <dbReference type="NCBI Taxonomy" id="2818440"/>
    <lineage>
        <taxon>Bacteria</taxon>
        <taxon>Pseudomonadati</taxon>
        <taxon>Pseudomonadota</taxon>
        <taxon>Gammaproteobacteria</taxon>
        <taxon>Moraxellales</taxon>
        <taxon>Moraxellaceae</taxon>
        <taxon>Psychrobacter</taxon>
    </lineage>
</organism>
<name>A0ABS3NR32_9GAMM</name>
<proteinExistence type="predicted"/>
<reference evidence="3 4" key="1">
    <citation type="submission" date="2021-03" db="EMBL/GenBank/DDBJ databases">
        <authorList>
            <person name="Shang D.-D."/>
            <person name="Du Z.-J."/>
            <person name="Chen G.-J."/>
        </authorList>
    </citation>
    <scope>NUCLEOTIDE SEQUENCE [LARGE SCALE GENOMIC DNA]</scope>
    <source>
        <strain evidence="3 4">F1192</strain>
    </source>
</reference>
<keyword evidence="2" id="KW-1133">Transmembrane helix</keyword>
<feature type="region of interest" description="Disordered" evidence="1">
    <location>
        <begin position="112"/>
        <end position="204"/>
    </location>
</feature>
<dbReference type="InterPro" id="IPR045584">
    <property type="entry name" value="Pilin-like"/>
</dbReference>
<keyword evidence="2" id="KW-0812">Transmembrane</keyword>
<dbReference type="NCBIfam" id="TIGR02532">
    <property type="entry name" value="IV_pilin_GFxxxE"/>
    <property type="match status" value="1"/>
</dbReference>
<gene>
    <name evidence="3" type="ORF">J3492_11765</name>
</gene>